<comment type="similarity">
    <text evidence="1">Belongs to the ROK (NagC/XylR) family.</text>
</comment>
<sequence>MSAVPSPLRLPEVPAAVLGIDVGGTDIKSAVVAASGSVGAVERRPTPRGAAALLDEIDLIATAHAGRFDAVGLVVPGVVDGDVAVFSENLGWSDLPLGRLVRERLAVPVSFGQDVRAAAVAELLLGGGAPYRDPVVVVIGTGLSAVIVRDGVVVAGSPLVGEIGHAPVAGDGADEPCACGLVGCLEAVASAASIARRYRRLSGRPVAGAREVLDAATRGDEVAVGVWNAAVAALAFGLSHVVAALAPDAVLIAGGLSHAGAALVDPLREHLAARLSFHRMPVVEAARLGGEAGVLGAALAARGMAARARMSAAPTRMAVAR</sequence>
<dbReference type="Proteomes" id="UP001501645">
    <property type="component" value="Unassembled WGS sequence"/>
</dbReference>
<proteinExistence type="inferred from homology"/>
<dbReference type="RefSeq" id="WP_345440308.1">
    <property type="nucleotide sequence ID" value="NZ_BAABKO010000005.1"/>
</dbReference>
<reference evidence="3" key="1">
    <citation type="journal article" date="2019" name="Int. J. Syst. Evol. Microbiol.">
        <title>The Global Catalogue of Microorganisms (GCM) 10K type strain sequencing project: providing services to taxonomists for standard genome sequencing and annotation.</title>
        <authorList>
            <consortium name="The Broad Institute Genomics Platform"/>
            <consortium name="The Broad Institute Genome Sequencing Center for Infectious Disease"/>
            <person name="Wu L."/>
            <person name="Ma J."/>
        </authorList>
    </citation>
    <scope>NUCLEOTIDE SEQUENCE [LARGE SCALE GENOMIC DNA]</scope>
    <source>
        <strain evidence="3">JCM 18537</strain>
    </source>
</reference>
<organism evidence="2 3">
    <name type="scientific">Microbacterium gilvum</name>
    <dbReference type="NCBI Taxonomy" id="1336204"/>
    <lineage>
        <taxon>Bacteria</taxon>
        <taxon>Bacillati</taxon>
        <taxon>Actinomycetota</taxon>
        <taxon>Actinomycetes</taxon>
        <taxon>Micrococcales</taxon>
        <taxon>Microbacteriaceae</taxon>
        <taxon>Microbacterium</taxon>
    </lineage>
</organism>
<dbReference type="InterPro" id="IPR000600">
    <property type="entry name" value="ROK"/>
</dbReference>
<dbReference type="InterPro" id="IPR043129">
    <property type="entry name" value="ATPase_NBD"/>
</dbReference>
<comment type="caution">
    <text evidence="2">The sequence shown here is derived from an EMBL/GenBank/DDBJ whole genome shotgun (WGS) entry which is preliminary data.</text>
</comment>
<dbReference type="Gene3D" id="3.30.420.40">
    <property type="match status" value="2"/>
</dbReference>
<name>A0ABP9AGT3_9MICO</name>
<dbReference type="PANTHER" id="PTHR18964">
    <property type="entry name" value="ROK (REPRESSOR, ORF, KINASE) FAMILY"/>
    <property type="match status" value="1"/>
</dbReference>
<protein>
    <submittedName>
        <fullName evidence="2">ROK family protein</fullName>
    </submittedName>
</protein>
<evidence type="ECO:0000313" key="3">
    <source>
        <dbReference type="Proteomes" id="UP001501645"/>
    </source>
</evidence>
<evidence type="ECO:0000313" key="2">
    <source>
        <dbReference type="EMBL" id="GAA4781248.1"/>
    </source>
</evidence>
<dbReference type="EMBL" id="BAABKO010000005">
    <property type="protein sequence ID" value="GAA4781248.1"/>
    <property type="molecule type" value="Genomic_DNA"/>
</dbReference>
<dbReference type="SUPFAM" id="SSF53067">
    <property type="entry name" value="Actin-like ATPase domain"/>
    <property type="match status" value="1"/>
</dbReference>
<dbReference type="Pfam" id="PF00480">
    <property type="entry name" value="ROK"/>
    <property type="match status" value="1"/>
</dbReference>
<accession>A0ABP9AGT3</accession>
<dbReference type="PANTHER" id="PTHR18964:SF149">
    <property type="entry name" value="BIFUNCTIONAL UDP-N-ACETYLGLUCOSAMINE 2-EPIMERASE_N-ACETYLMANNOSAMINE KINASE"/>
    <property type="match status" value="1"/>
</dbReference>
<evidence type="ECO:0000256" key="1">
    <source>
        <dbReference type="ARBA" id="ARBA00006479"/>
    </source>
</evidence>
<gene>
    <name evidence="2" type="ORF">GCM10023351_27910</name>
</gene>
<keyword evidence="3" id="KW-1185">Reference proteome</keyword>